<comment type="cofactor">
    <cofactor evidence="1">
        <name>pyridoxal 5'-phosphate</name>
        <dbReference type="ChEBI" id="CHEBI:597326"/>
    </cofactor>
</comment>
<sequence length="399" mass="44252">MPKISNRGIVMPASPIRKLVPYAESAKQRGVKVYHLNIGQPDIKTPEVALNAIRTANLSVIEYSHSAGNESYRRKLAASYNAIGMDVDYSDILITTGGSEAFVFAFMSCLDPGDEVIIPEPFYANYNAFAVMAGIQVRTLVSTIEDGFALPPIEAFEKLITPRTRGVVICNPNNPTGYLYSAEEMQKLEALVKKHDLFLFSDEVYREFCYDGQAHISAMSLKDISQHVIMIDSVSKRYSECGVRIGAMVTKNKRVVEAALKFGQSRLSPPSFGQIAAEASLDTPMDYFKEVYDEYLARRNFLLEGLNKIPGVYSPMPKGAFYTVARLPVDDSEKFCQWILSDFSYQGQTVMMAPASGFYSQPGLGVNEVRIAYVLNRTDLANALVVLEKALEAYPGRTI</sequence>
<evidence type="ECO:0000313" key="8">
    <source>
        <dbReference type="Proteomes" id="UP000249239"/>
    </source>
</evidence>
<evidence type="ECO:0000256" key="2">
    <source>
        <dbReference type="ARBA" id="ARBA00007441"/>
    </source>
</evidence>
<dbReference type="InterPro" id="IPR004839">
    <property type="entry name" value="Aminotransferase_I/II_large"/>
</dbReference>
<dbReference type="InterPro" id="IPR015424">
    <property type="entry name" value="PyrdxlP-dep_Trfase"/>
</dbReference>
<dbReference type="AlphaFoldDB" id="A0A2W7N9E9"/>
<comment type="similarity">
    <text evidence="2">Belongs to the class-I pyridoxal-phosphate-dependent aminotransferase family.</text>
</comment>
<accession>A0A2W7N9E9</accession>
<dbReference type="EMBL" id="QKZK01000012">
    <property type="protein sequence ID" value="PZX16668.1"/>
    <property type="molecule type" value="Genomic_DNA"/>
</dbReference>
<dbReference type="GO" id="GO:0008483">
    <property type="term" value="F:transaminase activity"/>
    <property type="evidence" value="ECO:0007669"/>
    <property type="project" value="UniProtKB-KW"/>
</dbReference>
<dbReference type="PANTHER" id="PTHR46383:SF2">
    <property type="entry name" value="AMINOTRANSFERASE"/>
    <property type="match status" value="1"/>
</dbReference>
<dbReference type="Gene3D" id="3.90.1150.10">
    <property type="entry name" value="Aspartate Aminotransferase, domain 1"/>
    <property type="match status" value="1"/>
</dbReference>
<dbReference type="RefSeq" id="WP_111445472.1">
    <property type="nucleotide sequence ID" value="NZ_QKZK01000012.1"/>
</dbReference>
<proteinExistence type="inferred from homology"/>
<keyword evidence="3 7" id="KW-0032">Aminotransferase</keyword>
<evidence type="ECO:0000256" key="3">
    <source>
        <dbReference type="ARBA" id="ARBA00022576"/>
    </source>
</evidence>
<dbReference type="OrthoDB" id="9802328at2"/>
<evidence type="ECO:0000256" key="4">
    <source>
        <dbReference type="ARBA" id="ARBA00022679"/>
    </source>
</evidence>
<organism evidence="7 8">
    <name type="scientific">Breznakibacter xylanolyticus</name>
    <dbReference type="NCBI Taxonomy" id="990"/>
    <lineage>
        <taxon>Bacteria</taxon>
        <taxon>Pseudomonadati</taxon>
        <taxon>Bacteroidota</taxon>
        <taxon>Bacteroidia</taxon>
        <taxon>Marinilabiliales</taxon>
        <taxon>Marinilabiliaceae</taxon>
        <taxon>Breznakibacter</taxon>
    </lineage>
</organism>
<comment type="caution">
    <text evidence="7">The sequence shown here is derived from an EMBL/GenBank/DDBJ whole genome shotgun (WGS) entry which is preliminary data.</text>
</comment>
<dbReference type="Proteomes" id="UP000249239">
    <property type="component" value="Unassembled WGS sequence"/>
</dbReference>
<keyword evidence="5" id="KW-0663">Pyridoxal phosphate</keyword>
<evidence type="ECO:0000313" key="7">
    <source>
        <dbReference type="EMBL" id="PZX16668.1"/>
    </source>
</evidence>
<dbReference type="GO" id="GO:0030170">
    <property type="term" value="F:pyridoxal phosphate binding"/>
    <property type="evidence" value="ECO:0007669"/>
    <property type="project" value="InterPro"/>
</dbReference>
<dbReference type="Gene3D" id="3.40.640.10">
    <property type="entry name" value="Type I PLP-dependent aspartate aminotransferase-like (Major domain)"/>
    <property type="match status" value="1"/>
</dbReference>
<gene>
    <name evidence="7" type="ORF">LX69_01738</name>
</gene>
<reference evidence="7 8" key="1">
    <citation type="submission" date="2018-06" db="EMBL/GenBank/DDBJ databases">
        <title>Genomic Encyclopedia of Archaeal and Bacterial Type Strains, Phase II (KMG-II): from individual species to whole genera.</title>
        <authorList>
            <person name="Goeker M."/>
        </authorList>
    </citation>
    <scope>NUCLEOTIDE SEQUENCE [LARGE SCALE GENOMIC DNA]</scope>
    <source>
        <strain evidence="7 8">DSM 6779</strain>
    </source>
</reference>
<protein>
    <submittedName>
        <fullName evidence="7">Aspartate aminotransferase</fullName>
    </submittedName>
</protein>
<evidence type="ECO:0000259" key="6">
    <source>
        <dbReference type="Pfam" id="PF00155"/>
    </source>
</evidence>
<keyword evidence="4 7" id="KW-0808">Transferase</keyword>
<dbReference type="CDD" id="cd00609">
    <property type="entry name" value="AAT_like"/>
    <property type="match status" value="1"/>
</dbReference>
<dbReference type="InterPro" id="IPR050596">
    <property type="entry name" value="AspAT/PAT-like"/>
</dbReference>
<dbReference type="SUPFAM" id="SSF53383">
    <property type="entry name" value="PLP-dependent transferases"/>
    <property type="match status" value="1"/>
</dbReference>
<feature type="domain" description="Aminotransferase class I/classII large" evidence="6">
    <location>
        <begin position="33"/>
        <end position="383"/>
    </location>
</feature>
<dbReference type="InterPro" id="IPR015422">
    <property type="entry name" value="PyrdxlP-dep_Trfase_small"/>
</dbReference>
<evidence type="ECO:0000256" key="5">
    <source>
        <dbReference type="ARBA" id="ARBA00022898"/>
    </source>
</evidence>
<dbReference type="InterPro" id="IPR015421">
    <property type="entry name" value="PyrdxlP-dep_Trfase_major"/>
</dbReference>
<dbReference type="Pfam" id="PF00155">
    <property type="entry name" value="Aminotran_1_2"/>
    <property type="match status" value="1"/>
</dbReference>
<name>A0A2W7N9E9_9BACT</name>
<keyword evidence="8" id="KW-1185">Reference proteome</keyword>
<dbReference type="PANTHER" id="PTHR46383">
    <property type="entry name" value="ASPARTATE AMINOTRANSFERASE"/>
    <property type="match status" value="1"/>
</dbReference>
<evidence type="ECO:0000256" key="1">
    <source>
        <dbReference type="ARBA" id="ARBA00001933"/>
    </source>
</evidence>
<dbReference type="GO" id="GO:0006520">
    <property type="term" value="P:amino acid metabolic process"/>
    <property type="evidence" value="ECO:0007669"/>
    <property type="project" value="InterPro"/>
</dbReference>
<dbReference type="NCBIfam" id="NF005744">
    <property type="entry name" value="PRK07568.1"/>
    <property type="match status" value="1"/>
</dbReference>